<feature type="domain" description="Fatty acid hydroxylase" evidence="9">
    <location>
        <begin position="89"/>
        <end position="225"/>
    </location>
</feature>
<dbReference type="GO" id="GO:0006643">
    <property type="term" value="P:membrane lipid metabolic process"/>
    <property type="evidence" value="ECO:0007669"/>
    <property type="project" value="TreeGrafter"/>
</dbReference>
<keyword evidence="11" id="KW-1185">Reference proteome</keyword>
<evidence type="ECO:0000256" key="3">
    <source>
        <dbReference type="ARBA" id="ARBA00022989"/>
    </source>
</evidence>
<dbReference type="GO" id="GO:0016020">
    <property type="term" value="C:membrane"/>
    <property type="evidence" value="ECO:0007669"/>
    <property type="project" value="GOC"/>
</dbReference>
<sequence>MEFVKGLGGVYYLLIVLAAAVAIECALPWRKGLKINLARWLRNASMTVYGTILLSAIPAIAAFGAATAAEANGVGLMNQLGLPFSARLIISVLALDLMAYGQHRMLHQWYVLWRTHRAHHTDINIDVSTSLRFHPFETLFRAMIEVAVVFALGVPPEGILLIYLIHVIANAFTHANVALPRKADIILSRIITTPAVHRQHHSTDLSRQCSNFGTAFTIWDQMFGTFSGPENLREDERFGVEGPEAMKADTFGNLVFDPFRKPKGAGVPRPPAPDMPAAKDAAADKAL</sequence>
<keyword evidence="5" id="KW-0443">Lipid metabolism</keyword>
<feature type="transmembrane region" description="Helical" evidence="8">
    <location>
        <begin position="80"/>
        <end position="100"/>
    </location>
</feature>
<dbReference type="RefSeq" id="WP_104829736.1">
    <property type="nucleotide sequence ID" value="NZ_PJCH01000005.1"/>
</dbReference>
<feature type="transmembrane region" description="Helical" evidence="8">
    <location>
        <begin position="48"/>
        <end position="68"/>
    </location>
</feature>
<organism evidence="10 11">
    <name type="scientific">Hyphococcus luteus</name>
    <dbReference type="NCBI Taxonomy" id="2058213"/>
    <lineage>
        <taxon>Bacteria</taxon>
        <taxon>Pseudomonadati</taxon>
        <taxon>Pseudomonadota</taxon>
        <taxon>Alphaproteobacteria</taxon>
        <taxon>Parvularculales</taxon>
        <taxon>Parvularculaceae</taxon>
        <taxon>Hyphococcus</taxon>
    </lineage>
</organism>
<dbReference type="GO" id="GO:0050479">
    <property type="term" value="F:glyceryl-ether monooxygenase activity"/>
    <property type="evidence" value="ECO:0007669"/>
    <property type="project" value="TreeGrafter"/>
</dbReference>
<keyword evidence="6 8" id="KW-0472">Membrane</keyword>
<dbReference type="AlphaFoldDB" id="A0A2S7K7M9"/>
<evidence type="ECO:0000256" key="7">
    <source>
        <dbReference type="SAM" id="MobiDB-lite"/>
    </source>
</evidence>
<dbReference type="OrthoDB" id="9770329at2"/>
<accession>A0A2S7K7M9</accession>
<name>A0A2S7K7M9_9PROT</name>
<protein>
    <submittedName>
        <fullName evidence="10">Sterol desaturase</fullName>
    </submittedName>
</protein>
<evidence type="ECO:0000256" key="8">
    <source>
        <dbReference type="SAM" id="Phobius"/>
    </source>
</evidence>
<reference evidence="10 11" key="1">
    <citation type="submission" date="2017-12" db="EMBL/GenBank/DDBJ databases">
        <authorList>
            <person name="Hurst M.R.H."/>
        </authorList>
    </citation>
    <scope>NUCLEOTIDE SEQUENCE [LARGE SCALE GENOMIC DNA]</scope>
    <source>
        <strain evidence="10 11">SY-3-19</strain>
    </source>
</reference>
<dbReference type="Pfam" id="PF04116">
    <property type="entry name" value="FA_hydroxylase"/>
    <property type="match status" value="1"/>
</dbReference>
<feature type="transmembrane region" description="Helical" evidence="8">
    <location>
        <begin position="6"/>
        <end position="27"/>
    </location>
</feature>
<dbReference type="PANTHER" id="PTHR21624">
    <property type="entry name" value="STEROL DESATURASE-RELATED PROTEIN"/>
    <property type="match status" value="1"/>
</dbReference>
<evidence type="ECO:0000259" key="9">
    <source>
        <dbReference type="Pfam" id="PF04116"/>
    </source>
</evidence>
<dbReference type="GO" id="GO:0008610">
    <property type="term" value="P:lipid biosynthetic process"/>
    <property type="evidence" value="ECO:0007669"/>
    <property type="project" value="InterPro"/>
</dbReference>
<dbReference type="EMBL" id="PJCH01000005">
    <property type="protein sequence ID" value="PQA88492.1"/>
    <property type="molecule type" value="Genomic_DNA"/>
</dbReference>
<evidence type="ECO:0000313" key="11">
    <source>
        <dbReference type="Proteomes" id="UP000239504"/>
    </source>
</evidence>
<evidence type="ECO:0000256" key="6">
    <source>
        <dbReference type="ARBA" id="ARBA00023136"/>
    </source>
</evidence>
<keyword evidence="3 8" id="KW-1133">Transmembrane helix</keyword>
<keyword evidence="4" id="KW-0560">Oxidoreductase</keyword>
<comment type="subcellular location">
    <subcellularLocation>
        <location evidence="1">Endomembrane system</location>
        <topology evidence="1">Multi-pass membrane protein</topology>
    </subcellularLocation>
</comment>
<feature type="region of interest" description="Disordered" evidence="7">
    <location>
        <begin position="261"/>
        <end position="287"/>
    </location>
</feature>
<evidence type="ECO:0000313" key="10">
    <source>
        <dbReference type="EMBL" id="PQA88492.1"/>
    </source>
</evidence>
<dbReference type="GO" id="GO:0005506">
    <property type="term" value="F:iron ion binding"/>
    <property type="evidence" value="ECO:0007669"/>
    <property type="project" value="InterPro"/>
</dbReference>
<evidence type="ECO:0000256" key="5">
    <source>
        <dbReference type="ARBA" id="ARBA00023098"/>
    </source>
</evidence>
<dbReference type="PANTHER" id="PTHR21624:SF1">
    <property type="entry name" value="ALKYLGLYCEROL MONOOXYGENASE"/>
    <property type="match status" value="1"/>
</dbReference>
<comment type="caution">
    <text evidence="10">The sequence shown here is derived from an EMBL/GenBank/DDBJ whole genome shotgun (WGS) entry which is preliminary data.</text>
</comment>
<dbReference type="InterPro" id="IPR006694">
    <property type="entry name" value="Fatty_acid_hydroxylase"/>
</dbReference>
<proteinExistence type="predicted"/>
<evidence type="ECO:0000256" key="1">
    <source>
        <dbReference type="ARBA" id="ARBA00004127"/>
    </source>
</evidence>
<evidence type="ECO:0000256" key="4">
    <source>
        <dbReference type="ARBA" id="ARBA00023002"/>
    </source>
</evidence>
<dbReference type="Proteomes" id="UP000239504">
    <property type="component" value="Unassembled WGS sequence"/>
</dbReference>
<keyword evidence="2 8" id="KW-0812">Transmembrane</keyword>
<dbReference type="InterPro" id="IPR051689">
    <property type="entry name" value="Sterol_desaturase/TMEM195"/>
</dbReference>
<gene>
    <name evidence="10" type="ORF">CW354_09395</name>
</gene>
<dbReference type="GO" id="GO:0012505">
    <property type="term" value="C:endomembrane system"/>
    <property type="evidence" value="ECO:0007669"/>
    <property type="project" value="UniProtKB-SubCell"/>
</dbReference>
<evidence type="ECO:0000256" key="2">
    <source>
        <dbReference type="ARBA" id="ARBA00022692"/>
    </source>
</evidence>